<organism evidence="2 3">
    <name type="scientific">Enterocloster bolteae</name>
    <dbReference type="NCBI Taxonomy" id="208479"/>
    <lineage>
        <taxon>Bacteria</taxon>
        <taxon>Bacillati</taxon>
        <taxon>Bacillota</taxon>
        <taxon>Clostridia</taxon>
        <taxon>Lachnospirales</taxon>
        <taxon>Lachnospiraceae</taxon>
        <taxon>Enterocloster</taxon>
    </lineage>
</organism>
<feature type="domain" description="DUF6933" evidence="1">
    <location>
        <begin position="6"/>
        <end position="100"/>
    </location>
</feature>
<gene>
    <name evidence="2" type="ORF">DWW02_27625</name>
</gene>
<dbReference type="RefSeq" id="WP_080637049.1">
    <property type="nucleotide sequence ID" value="NZ_CAUHGS010000025.1"/>
</dbReference>
<reference evidence="2 3" key="1">
    <citation type="submission" date="2018-08" db="EMBL/GenBank/DDBJ databases">
        <title>A genome reference for cultivated species of the human gut microbiota.</title>
        <authorList>
            <person name="Zou Y."/>
            <person name="Xue W."/>
            <person name="Luo G."/>
        </authorList>
    </citation>
    <scope>NUCLEOTIDE SEQUENCE [LARGE SCALE GENOMIC DNA]</scope>
    <source>
        <strain evidence="2 3">AF14-18</strain>
    </source>
</reference>
<evidence type="ECO:0000313" key="2">
    <source>
        <dbReference type="EMBL" id="RGV70103.1"/>
    </source>
</evidence>
<comment type="caution">
    <text evidence="2">The sequence shown here is derived from an EMBL/GenBank/DDBJ whole genome shotgun (WGS) entry which is preliminary data.</text>
</comment>
<dbReference type="Pfam" id="PF22016">
    <property type="entry name" value="DUF6933"/>
    <property type="match status" value="1"/>
</dbReference>
<dbReference type="Proteomes" id="UP000284543">
    <property type="component" value="Unassembled WGS sequence"/>
</dbReference>
<dbReference type="AlphaFoldDB" id="A0A412YUN7"/>
<dbReference type="InterPro" id="IPR053864">
    <property type="entry name" value="DUF6933"/>
</dbReference>
<evidence type="ECO:0000259" key="1">
    <source>
        <dbReference type="Pfam" id="PF22016"/>
    </source>
</evidence>
<proteinExistence type="predicted"/>
<dbReference type="EMBL" id="QRZM01000021">
    <property type="protein sequence ID" value="RGV70103.1"/>
    <property type="molecule type" value="Genomic_DNA"/>
</dbReference>
<evidence type="ECO:0000313" key="3">
    <source>
        <dbReference type="Proteomes" id="UP000284543"/>
    </source>
</evidence>
<protein>
    <recommendedName>
        <fullName evidence="1">DUF6933 domain-containing protein</fullName>
    </recommendedName>
</protein>
<accession>A0A412YUN7</accession>
<name>A0A412YUN7_9FIRM</name>
<sequence>MDGSAWNHYREHFLEGLEQAMESEGYGREEIHAYLEQAGGIRVTKTHGRRSVAGLNQMDNCLWKIPALVKKGQLFQPVHCHEVNRERCRMAGYEGYQYPVQCFKADMERMVAGRQDELASFYDTILQQS</sequence>